<dbReference type="GO" id="GO:0005886">
    <property type="term" value="C:plasma membrane"/>
    <property type="evidence" value="ECO:0007669"/>
    <property type="project" value="UniProtKB-SubCell"/>
</dbReference>
<proteinExistence type="predicted"/>
<dbReference type="AlphaFoldDB" id="A0A3B0WMZ0"/>
<dbReference type="GO" id="GO:0042168">
    <property type="term" value="P:heme metabolic process"/>
    <property type="evidence" value="ECO:0007669"/>
    <property type="project" value="InterPro"/>
</dbReference>
<dbReference type="InterPro" id="IPR011990">
    <property type="entry name" value="TPR-like_helical_dom_sf"/>
</dbReference>
<keyword evidence="7 10" id="KW-1133">Transmembrane helix</keyword>
<evidence type="ECO:0000256" key="9">
    <source>
        <dbReference type="ARBA" id="ARBA00023244"/>
    </source>
</evidence>
<keyword evidence="4" id="KW-1003">Cell membrane</keyword>
<evidence type="ECO:0000256" key="8">
    <source>
        <dbReference type="ARBA" id="ARBA00023136"/>
    </source>
</evidence>
<accession>A0A3B0WMZ0</accession>
<dbReference type="Gene3D" id="1.25.40.10">
    <property type="entry name" value="Tetratricopeptide repeat domain"/>
    <property type="match status" value="2"/>
</dbReference>
<evidence type="ECO:0000256" key="1">
    <source>
        <dbReference type="ARBA" id="ARBA00002962"/>
    </source>
</evidence>
<keyword evidence="8 10" id="KW-0472">Membrane</keyword>
<evidence type="ECO:0000256" key="2">
    <source>
        <dbReference type="ARBA" id="ARBA00004429"/>
    </source>
</evidence>
<dbReference type="Pfam" id="PF07219">
    <property type="entry name" value="HemY_N"/>
    <property type="match status" value="1"/>
</dbReference>
<dbReference type="UniPathway" id="UPA00252"/>
<evidence type="ECO:0000256" key="7">
    <source>
        <dbReference type="ARBA" id="ARBA00022989"/>
    </source>
</evidence>
<dbReference type="GO" id="GO:0006779">
    <property type="term" value="P:porphyrin-containing compound biosynthetic process"/>
    <property type="evidence" value="ECO:0007669"/>
    <property type="project" value="UniProtKB-KW"/>
</dbReference>
<dbReference type="NCBIfam" id="TIGR00540">
    <property type="entry name" value="TPR_hemY_coli"/>
    <property type="match status" value="1"/>
</dbReference>
<evidence type="ECO:0000256" key="10">
    <source>
        <dbReference type="SAM" id="Phobius"/>
    </source>
</evidence>
<evidence type="ECO:0000259" key="11">
    <source>
        <dbReference type="Pfam" id="PF07219"/>
    </source>
</evidence>
<dbReference type="InterPro" id="IPR010817">
    <property type="entry name" value="HemY_N"/>
</dbReference>
<keyword evidence="5" id="KW-0997">Cell inner membrane</keyword>
<keyword evidence="9" id="KW-0627">Porphyrin biosynthesis</keyword>
<protein>
    <submittedName>
        <fullName evidence="12">Uncharacterized protein EC-HemY in Proteobacteria (Unrelated to HemY-type PPO in GramPositives)</fullName>
    </submittedName>
</protein>
<comment type="subcellular location">
    <subcellularLocation>
        <location evidence="2">Cell inner membrane</location>
        <topology evidence="2">Multi-pass membrane protein</topology>
    </subcellularLocation>
</comment>
<evidence type="ECO:0000256" key="3">
    <source>
        <dbReference type="ARBA" id="ARBA00004744"/>
    </source>
</evidence>
<comment type="function">
    <text evidence="1">Involved in a late step of protoheme IX synthesis.</text>
</comment>
<dbReference type="SUPFAM" id="SSF48452">
    <property type="entry name" value="TPR-like"/>
    <property type="match status" value="2"/>
</dbReference>
<dbReference type="InterPro" id="IPR005254">
    <property type="entry name" value="Heme_biosyn_assoc_TPR_pro"/>
</dbReference>
<organism evidence="12">
    <name type="scientific">hydrothermal vent metagenome</name>
    <dbReference type="NCBI Taxonomy" id="652676"/>
    <lineage>
        <taxon>unclassified sequences</taxon>
        <taxon>metagenomes</taxon>
        <taxon>ecological metagenomes</taxon>
    </lineage>
</organism>
<sequence length="394" mass="44972">MGLILTLALVFLVGTSLATLLIYDNGLVSMVWGDWVIETSVSFLLVSLVVLFVVIYFSIRLLSNLWNTPKFWRKNRRLSQYKKAETALSKGMVALEHGDWRKAEKELIKTAKQSEEGLMHYLSAAKMAHNQQAYKRRDRHLEQARAHHIDDYLTIGLVEARLLAESEPEKARAILETLHEQAPKNFTVLVELAHILQKLKDWQALGEIFPELKKSQAIDKAEQAELEAQLLAGKFSLINDQDALHHLWEQMSEERKLIPVVLAEYVEKSLGWGLEKGLSGLIERALKKRWDDRLAYQYGRIGSGEPTERLKMAESWLKSHENNPVLLLTLGRLACAAQLWGRGQNYLKESLKIRPEVETFHALAKCYEAEGKENQAALVYKEAILKLENLAGKR</sequence>
<feature type="domain" description="HemY N-terminal" evidence="11">
    <location>
        <begin position="26"/>
        <end position="131"/>
    </location>
</feature>
<reference evidence="12" key="1">
    <citation type="submission" date="2018-06" db="EMBL/GenBank/DDBJ databases">
        <authorList>
            <person name="Zhirakovskaya E."/>
        </authorList>
    </citation>
    <scope>NUCLEOTIDE SEQUENCE</scope>
</reference>
<keyword evidence="6 10" id="KW-0812">Transmembrane</keyword>
<feature type="transmembrane region" description="Helical" evidence="10">
    <location>
        <begin position="42"/>
        <end position="66"/>
    </location>
</feature>
<gene>
    <name evidence="12" type="ORF">MNBD_GAMMA04-407</name>
</gene>
<name>A0A3B0WMZ0_9ZZZZ</name>
<evidence type="ECO:0000256" key="6">
    <source>
        <dbReference type="ARBA" id="ARBA00022692"/>
    </source>
</evidence>
<evidence type="ECO:0000256" key="4">
    <source>
        <dbReference type="ARBA" id="ARBA00022475"/>
    </source>
</evidence>
<evidence type="ECO:0000313" key="12">
    <source>
        <dbReference type="EMBL" id="VAW45696.1"/>
    </source>
</evidence>
<evidence type="ECO:0000256" key="5">
    <source>
        <dbReference type="ARBA" id="ARBA00022519"/>
    </source>
</evidence>
<dbReference type="EMBL" id="UOFB01000100">
    <property type="protein sequence ID" value="VAW45696.1"/>
    <property type="molecule type" value="Genomic_DNA"/>
</dbReference>
<comment type="pathway">
    <text evidence="3">Porphyrin-containing compound metabolism; protoheme biosynthesis.</text>
</comment>